<feature type="domain" description="Zinc knuckle CX2CX4HX4C" evidence="1">
    <location>
        <begin position="75"/>
        <end position="105"/>
    </location>
</feature>
<dbReference type="EMBL" id="JAKUCV010002705">
    <property type="protein sequence ID" value="KAJ4841757.1"/>
    <property type="molecule type" value="Genomic_DNA"/>
</dbReference>
<name>A0A9Q0JHX4_9ROSI</name>
<gene>
    <name evidence="2" type="ORF">Tsubulata_035716</name>
</gene>
<dbReference type="Proteomes" id="UP001141552">
    <property type="component" value="Unassembled WGS sequence"/>
</dbReference>
<reference evidence="2" key="1">
    <citation type="submission" date="2022-02" db="EMBL/GenBank/DDBJ databases">
        <authorList>
            <person name="Henning P.M."/>
            <person name="McCubbin A.G."/>
            <person name="Shore J.S."/>
        </authorList>
    </citation>
    <scope>NUCLEOTIDE SEQUENCE</scope>
    <source>
        <strain evidence="2">F60SS</strain>
        <tissue evidence="2">Leaves</tissue>
    </source>
</reference>
<dbReference type="AlphaFoldDB" id="A0A9Q0JHX4"/>
<organism evidence="2 3">
    <name type="scientific">Turnera subulata</name>
    <dbReference type="NCBI Taxonomy" id="218843"/>
    <lineage>
        <taxon>Eukaryota</taxon>
        <taxon>Viridiplantae</taxon>
        <taxon>Streptophyta</taxon>
        <taxon>Embryophyta</taxon>
        <taxon>Tracheophyta</taxon>
        <taxon>Spermatophyta</taxon>
        <taxon>Magnoliopsida</taxon>
        <taxon>eudicotyledons</taxon>
        <taxon>Gunneridae</taxon>
        <taxon>Pentapetalae</taxon>
        <taxon>rosids</taxon>
        <taxon>fabids</taxon>
        <taxon>Malpighiales</taxon>
        <taxon>Passifloraceae</taxon>
        <taxon>Turnera</taxon>
    </lineage>
</organism>
<reference evidence="2" key="2">
    <citation type="journal article" date="2023" name="Plants (Basel)">
        <title>Annotation of the Turnera subulata (Passifloraceae) Draft Genome Reveals the S-Locus Evolved after the Divergence of Turneroideae from Passifloroideae in a Stepwise Manner.</title>
        <authorList>
            <person name="Henning P.M."/>
            <person name="Roalson E.H."/>
            <person name="Mir W."/>
            <person name="McCubbin A.G."/>
            <person name="Shore J.S."/>
        </authorList>
    </citation>
    <scope>NUCLEOTIDE SEQUENCE</scope>
    <source>
        <strain evidence="2">F60SS</strain>
    </source>
</reference>
<dbReference type="InterPro" id="IPR025836">
    <property type="entry name" value="Zn_knuckle_CX2CX4HX4C"/>
</dbReference>
<accession>A0A9Q0JHX4</accession>
<evidence type="ECO:0000313" key="3">
    <source>
        <dbReference type="Proteomes" id="UP001141552"/>
    </source>
</evidence>
<sequence length="222" mass="25158">MSSDREGAYTNIDMPGDLDEGNYVVEWGQEDLDAPDPDVDIFVCGMFARLYNVAKVEFDLNGPWVAGIFVHDWLGQSTWLSFTYERIGSFCYRCGKWVHMVEGCLAKPREDEGQRTKSRFSFGPWLRALARTSVDESTIDAQLAANLHDGWVNSLVLVAKEIPKSIPLKTAAKCVFLKKLIRTTKMVYHPDLGDIEEKKVINNYGMDYIDMVLYDLPSTSKP</sequence>
<proteinExistence type="predicted"/>
<comment type="caution">
    <text evidence="2">The sequence shown here is derived from an EMBL/GenBank/DDBJ whole genome shotgun (WGS) entry which is preliminary data.</text>
</comment>
<dbReference type="OrthoDB" id="1834906at2759"/>
<evidence type="ECO:0000313" key="2">
    <source>
        <dbReference type="EMBL" id="KAJ4841757.1"/>
    </source>
</evidence>
<evidence type="ECO:0000259" key="1">
    <source>
        <dbReference type="Pfam" id="PF14392"/>
    </source>
</evidence>
<protein>
    <recommendedName>
        <fullName evidence="1">Zinc knuckle CX2CX4HX4C domain-containing protein</fullName>
    </recommendedName>
</protein>
<dbReference type="Pfam" id="PF14392">
    <property type="entry name" value="zf-CCHC_4"/>
    <property type="match status" value="1"/>
</dbReference>
<keyword evidence="3" id="KW-1185">Reference proteome</keyword>